<dbReference type="AlphaFoldDB" id="R2SU24"/>
<evidence type="ECO:0000313" key="3">
    <source>
        <dbReference type="EMBL" id="EOH96311.1"/>
    </source>
</evidence>
<dbReference type="PATRIC" id="fig|1158607.3.peg.965"/>
<reference evidence="3 4" key="1">
    <citation type="submission" date="2013-02" db="EMBL/GenBank/DDBJ databases">
        <title>The Genome Sequence of Enterococcus pallens BAA-351.</title>
        <authorList>
            <consortium name="The Broad Institute Genome Sequencing Platform"/>
            <consortium name="The Broad Institute Genome Sequencing Center for Infectious Disease"/>
            <person name="Earl A.M."/>
            <person name="Gilmore M.S."/>
            <person name="Lebreton F."/>
            <person name="Walker B."/>
            <person name="Young S.K."/>
            <person name="Zeng Q."/>
            <person name="Gargeya S."/>
            <person name="Fitzgerald M."/>
            <person name="Haas B."/>
            <person name="Abouelleil A."/>
            <person name="Alvarado L."/>
            <person name="Arachchi H.M."/>
            <person name="Berlin A.M."/>
            <person name="Chapman S.B."/>
            <person name="Dewar J."/>
            <person name="Goldberg J."/>
            <person name="Griggs A."/>
            <person name="Gujja S."/>
            <person name="Hansen M."/>
            <person name="Howarth C."/>
            <person name="Imamovic A."/>
            <person name="Larimer J."/>
            <person name="McCowan C."/>
            <person name="Murphy C."/>
            <person name="Neiman D."/>
            <person name="Pearson M."/>
            <person name="Priest M."/>
            <person name="Roberts A."/>
            <person name="Saif S."/>
            <person name="Shea T."/>
            <person name="Sisk P."/>
            <person name="Sykes S."/>
            <person name="Wortman J."/>
            <person name="Nusbaum C."/>
            <person name="Birren B."/>
        </authorList>
    </citation>
    <scope>NUCLEOTIDE SEQUENCE [LARGE SCALE GENOMIC DNA]</scope>
    <source>
        <strain evidence="3 4">ATCC BAA-351</strain>
    </source>
</reference>
<feature type="signal peptide" evidence="1">
    <location>
        <begin position="1"/>
        <end position="22"/>
    </location>
</feature>
<gene>
    <name evidence="3" type="ORF">UAU_00961</name>
</gene>
<dbReference type="SUPFAM" id="SSF50891">
    <property type="entry name" value="Cyclophilin-like"/>
    <property type="match status" value="1"/>
</dbReference>
<dbReference type="EMBL" id="AJAQ01000008">
    <property type="protein sequence ID" value="EOH96311.1"/>
    <property type="molecule type" value="Genomic_DNA"/>
</dbReference>
<keyword evidence="1" id="KW-0732">Signal</keyword>
<sequence>MKPGLKYLFLLMLLFLFTSCSNSTTLAEKEQTRSLEEQEGNTMQPSQTLRKIRLQTAKSEIIFELNNSTAATELYQQLPLTVELENFSNNEKIFYPPEKLSTANTPRAENKIGCLAYYEPWGDVVIFYGAFSPSGSLYDLGEVISGEDQLTNLSGTAMIEAVI</sequence>
<evidence type="ECO:0000259" key="2">
    <source>
        <dbReference type="Pfam" id="PF18050"/>
    </source>
</evidence>
<accession>R2SU24</accession>
<dbReference type="OrthoDB" id="9806505at2"/>
<keyword evidence="4" id="KW-1185">Reference proteome</keyword>
<dbReference type="HOGENOM" id="CLU_099043_1_0_9"/>
<dbReference type="Gene3D" id="2.40.100.20">
    <property type="match status" value="1"/>
</dbReference>
<dbReference type="Pfam" id="PF18050">
    <property type="entry name" value="Cyclophil_like2"/>
    <property type="match status" value="1"/>
</dbReference>
<dbReference type="Proteomes" id="UP000013782">
    <property type="component" value="Unassembled WGS sequence"/>
</dbReference>
<dbReference type="eggNOG" id="COG4925">
    <property type="taxonomic scope" value="Bacteria"/>
</dbReference>
<feature type="chain" id="PRO_5039221187" description="Cyclophilin-like domain-containing protein" evidence="1">
    <location>
        <begin position="23"/>
        <end position="163"/>
    </location>
</feature>
<dbReference type="STRING" id="160454.RV10_GL004033"/>
<protein>
    <recommendedName>
        <fullName evidence="2">Cyclophilin-like domain-containing protein</fullName>
    </recommendedName>
</protein>
<feature type="domain" description="Cyclophilin-like" evidence="2">
    <location>
        <begin position="56"/>
        <end position="156"/>
    </location>
</feature>
<proteinExistence type="predicted"/>
<dbReference type="PROSITE" id="PS51257">
    <property type="entry name" value="PROKAR_LIPOPROTEIN"/>
    <property type="match status" value="1"/>
</dbReference>
<organism evidence="3 4">
    <name type="scientific">Enterococcus pallens ATCC BAA-351</name>
    <dbReference type="NCBI Taxonomy" id="1158607"/>
    <lineage>
        <taxon>Bacteria</taxon>
        <taxon>Bacillati</taxon>
        <taxon>Bacillota</taxon>
        <taxon>Bacilli</taxon>
        <taxon>Lactobacillales</taxon>
        <taxon>Enterococcaceae</taxon>
        <taxon>Enterococcus</taxon>
    </lineage>
</organism>
<comment type="caution">
    <text evidence="3">The sequence shown here is derived from an EMBL/GenBank/DDBJ whole genome shotgun (WGS) entry which is preliminary data.</text>
</comment>
<evidence type="ECO:0000256" key="1">
    <source>
        <dbReference type="SAM" id="SignalP"/>
    </source>
</evidence>
<evidence type="ECO:0000313" key="4">
    <source>
        <dbReference type="Proteomes" id="UP000013782"/>
    </source>
</evidence>
<name>R2SU24_9ENTE</name>
<dbReference type="InterPro" id="IPR029000">
    <property type="entry name" value="Cyclophilin-like_dom_sf"/>
</dbReference>
<dbReference type="InterPro" id="IPR041183">
    <property type="entry name" value="Cyclophilin-like"/>
</dbReference>